<accession>A0A6N8KSV1</accession>
<dbReference type="AlphaFoldDB" id="A0A6N8KSV1"/>
<evidence type="ECO:0000259" key="3">
    <source>
        <dbReference type="Pfam" id="PF00501"/>
    </source>
</evidence>
<dbReference type="PANTHER" id="PTHR43272:SF33">
    <property type="entry name" value="AMP-BINDING DOMAIN-CONTAINING PROTEIN-RELATED"/>
    <property type="match status" value="1"/>
</dbReference>
<dbReference type="GO" id="GO:0005524">
    <property type="term" value="F:ATP binding"/>
    <property type="evidence" value="ECO:0007669"/>
    <property type="project" value="UniProtKB-KW"/>
</dbReference>
<gene>
    <name evidence="4" type="ORF">GQF63_00600</name>
</gene>
<dbReference type="InterPro" id="IPR000873">
    <property type="entry name" value="AMP-dep_synth/lig_dom"/>
</dbReference>
<protein>
    <submittedName>
        <fullName evidence="4">AMP-binding protein</fullName>
    </submittedName>
</protein>
<dbReference type="EMBL" id="WSQA01000001">
    <property type="protein sequence ID" value="MVZ60510.1"/>
    <property type="molecule type" value="Genomic_DNA"/>
</dbReference>
<dbReference type="Proteomes" id="UP000435036">
    <property type="component" value="Unassembled WGS sequence"/>
</dbReference>
<dbReference type="OrthoDB" id="9803968at2"/>
<keyword evidence="5" id="KW-1185">Reference proteome</keyword>
<proteinExistence type="predicted"/>
<dbReference type="PROSITE" id="PS00455">
    <property type="entry name" value="AMP_BINDING"/>
    <property type="match status" value="1"/>
</dbReference>
<dbReference type="InterPro" id="IPR020845">
    <property type="entry name" value="AMP-binding_CS"/>
</dbReference>
<dbReference type="Pfam" id="PF23562">
    <property type="entry name" value="AMP-binding_C_3"/>
    <property type="match status" value="1"/>
</dbReference>
<feature type="domain" description="AMP-dependent synthetase/ligase" evidence="3">
    <location>
        <begin position="33"/>
        <end position="415"/>
    </location>
</feature>
<dbReference type="GO" id="GO:0004467">
    <property type="term" value="F:long-chain fatty acid-CoA ligase activity"/>
    <property type="evidence" value="ECO:0007669"/>
    <property type="project" value="TreeGrafter"/>
</dbReference>
<reference evidence="4 5" key="1">
    <citation type="submission" date="2019-12" db="EMBL/GenBank/DDBJ databases">
        <authorList>
            <person name="Dong K."/>
        </authorList>
    </citation>
    <scope>NUCLEOTIDE SEQUENCE [LARGE SCALE GENOMIC DNA]</scope>
    <source>
        <strain evidence="4 5">JCM 31225</strain>
    </source>
</reference>
<evidence type="ECO:0000313" key="4">
    <source>
        <dbReference type="EMBL" id="MVZ60510.1"/>
    </source>
</evidence>
<name>A0A6N8KSV1_9SPHI</name>
<dbReference type="Pfam" id="PF00501">
    <property type="entry name" value="AMP-binding"/>
    <property type="match status" value="1"/>
</dbReference>
<dbReference type="SUPFAM" id="SSF56801">
    <property type="entry name" value="Acetyl-CoA synthetase-like"/>
    <property type="match status" value="1"/>
</dbReference>
<dbReference type="PRINTS" id="PR00154">
    <property type="entry name" value="AMPBINDING"/>
</dbReference>
<dbReference type="RefSeq" id="WP_160367161.1">
    <property type="nucleotide sequence ID" value="NZ_WSQA01000001.1"/>
</dbReference>
<dbReference type="InterPro" id="IPR042099">
    <property type="entry name" value="ANL_N_sf"/>
</dbReference>
<keyword evidence="2" id="KW-0067">ATP-binding</keyword>
<keyword evidence="1" id="KW-0547">Nucleotide-binding</keyword>
<evidence type="ECO:0000256" key="2">
    <source>
        <dbReference type="ARBA" id="ARBA00022840"/>
    </source>
</evidence>
<sequence length="591" mass="67102">MDENLRLFDLAFRQVELFPNLDIFSHKIDGAWKPIKTEQFLAAVNALSKGLIALGVKPNEKVGLIADSSVEWHIVDFAIQQIGGVTVAIYPNITDADYQFIFNDAEIKLCIVSNKSLYNRIMGLQDSIYTLKYVFCMEKVEGIRHWDEINALGTEVSNEQLSLLRDQVKAEDLATLIYTSGTTGKPKGVMLTHRNIMANVEAAREITPCQAYDRSLTFLPPCHAYERMVIYTYLYIGITTHIAESLDKIGQNIKEVQPHIMTAVPRILEKVYEKIMKAGLDLSGTKRKIFDWAVSVAEEYDPNPENRSFLYNIKLSIAKKLVLDKWYEALGGHLKTVASGSASLQAKLARVLLAAGVPLFEGYGMTEASPLISVNHYLKGTRVGTVGLAVKYVEIKLAEDGEILVKGPNVMQGYYKNKEETDKTIIDGWLHTGDIGVWEEERFLKIIDRKKEMFKISGGKYVIPQPIEKKLLESNYIEQAMVIGDGQKFASAYIVPNYAHLIDWSKTEAPEIRDLPKEQFLKQEKIVRKINKEVQLANKHFGNWEQIKKPIILSNEFTIEEGELTPTLKMKRKVILEKYKREFEALYHTEA</sequence>
<comment type="caution">
    <text evidence="4">The sequence shown here is derived from an EMBL/GenBank/DDBJ whole genome shotgun (WGS) entry which is preliminary data.</text>
</comment>
<evidence type="ECO:0000313" key="5">
    <source>
        <dbReference type="Proteomes" id="UP000435036"/>
    </source>
</evidence>
<dbReference type="GO" id="GO:0016020">
    <property type="term" value="C:membrane"/>
    <property type="evidence" value="ECO:0007669"/>
    <property type="project" value="TreeGrafter"/>
</dbReference>
<dbReference type="CDD" id="cd05907">
    <property type="entry name" value="VL_LC_FACS_like"/>
    <property type="match status" value="1"/>
</dbReference>
<evidence type="ECO:0000256" key="1">
    <source>
        <dbReference type="ARBA" id="ARBA00022741"/>
    </source>
</evidence>
<organism evidence="4 5">
    <name type="scientific">Sphingobacterium humi</name>
    <dbReference type="NCBI Taxonomy" id="1796905"/>
    <lineage>
        <taxon>Bacteria</taxon>
        <taxon>Pseudomonadati</taxon>
        <taxon>Bacteroidota</taxon>
        <taxon>Sphingobacteriia</taxon>
        <taxon>Sphingobacteriales</taxon>
        <taxon>Sphingobacteriaceae</taxon>
        <taxon>Sphingobacterium</taxon>
    </lineage>
</organism>
<dbReference type="PANTHER" id="PTHR43272">
    <property type="entry name" value="LONG-CHAIN-FATTY-ACID--COA LIGASE"/>
    <property type="match status" value="1"/>
</dbReference>
<dbReference type="InterPro" id="IPR020459">
    <property type="entry name" value="AMP-binding"/>
</dbReference>
<dbReference type="Gene3D" id="3.40.50.12780">
    <property type="entry name" value="N-terminal domain of ligase-like"/>
    <property type="match status" value="1"/>
</dbReference>